<proteinExistence type="inferred from homology"/>
<evidence type="ECO:0000313" key="4">
    <source>
        <dbReference type="Ensembl" id="ENSDCDP00010021236.1"/>
    </source>
</evidence>
<feature type="region of interest" description="Disordered" evidence="3">
    <location>
        <begin position="126"/>
        <end position="178"/>
    </location>
</feature>
<dbReference type="Pfam" id="PF04440">
    <property type="entry name" value="Dysbindin"/>
    <property type="match status" value="1"/>
</dbReference>
<feature type="region of interest" description="Disordered" evidence="3">
    <location>
        <begin position="1"/>
        <end position="29"/>
    </location>
</feature>
<keyword evidence="5" id="KW-1185">Reference proteome</keyword>
<dbReference type="InterPro" id="IPR007531">
    <property type="entry name" value="Dysbindin"/>
</dbReference>
<dbReference type="PANTHER" id="PTHR16294:SF4">
    <property type="entry name" value="DYSBINDIN DOMAIN-CONTAINING PROTEIN 1"/>
    <property type="match status" value="1"/>
</dbReference>
<name>A0AAY4BMB2_9TELE</name>
<dbReference type="GeneTree" id="ENSGT00390000018903"/>
<evidence type="ECO:0000313" key="5">
    <source>
        <dbReference type="Proteomes" id="UP000694580"/>
    </source>
</evidence>
<gene>
    <name evidence="4" type="primary">DBNDD1</name>
</gene>
<dbReference type="GO" id="GO:0005737">
    <property type="term" value="C:cytoplasm"/>
    <property type="evidence" value="ECO:0007669"/>
    <property type="project" value="InterPro"/>
</dbReference>
<accession>A0AAY4BMB2</accession>
<dbReference type="AlphaFoldDB" id="A0AAY4BMB2"/>
<sequence>MEAQGEAGVSEAKKDTQKPLKTSKSEDLAKQVKEATHHLVCDEEGGIPGYNPSLLHLMERRQPLSSVSSLEVHFDLLDLTELTDTSDQELAEVFVDSEDENHQSPVSQQHHHPFLPRGGGSWICCSKGEAASDKQHHRESDSTKPQLKMDHPEQPAALRGCGQRRSEDTETDNNTAQQ</sequence>
<evidence type="ECO:0000256" key="2">
    <source>
        <dbReference type="ARBA" id="ARBA00040078"/>
    </source>
</evidence>
<dbReference type="Proteomes" id="UP000694580">
    <property type="component" value="Chromosome 16"/>
</dbReference>
<comment type="similarity">
    <text evidence="1">Belongs to the dysbindin family.</text>
</comment>
<dbReference type="PANTHER" id="PTHR16294">
    <property type="entry name" value="DYSTROBREVIN BINDING PROTEIN 1 DYSBINDIN"/>
    <property type="match status" value="1"/>
</dbReference>
<evidence type="ECO:0000256" key="3">
    <source>
        <dbReference type="SAM" id="MobiDB-lite"/>
    </source>
</evidence>
<reference evidence="4" key="2">
    <citation type="submission" date="2025-08" db="UniProtKB">
        <authorList>
            <consortium name="Ensembl"/>
        </authorList>
    </citation>
    <scope>IDENTIFICATION</scope>
</reference>
<reference evidence="4 5" key="1">
    <citation type="submission" date="2020-06" db="EMBL/GenBank/DDBJ databases">
        <authorList>
            <consortium name="Wellcome Sanger Institute Data Sharing"/>
        </authorList>
    </citation>
    <scope>NUCLEOTIDE SEQUENCE [LARGE SCALE GENOMIC DNA]</scope>
</reference>
<protein>
    <recommendedName>
        <fullName evidence="2">Dysbindin domain-containing protein 1</fullName>
    </recommendedName>
</protein>
<feature type="compositionally biased region" description="Basic and acidic residues" evidence="3">
    <location>
        <begin position="11"/>
        <end position="29"/>
    </location>
</feature>
<organism evidence="4 5">
    <name type="scientific">Denticeps clupeoides</name>
    <name type="common">denticle herring</name>
    <dbReference type="NCBI Taxonomy" id="299321"/>
    <lineage>
        <taxon>Eukaryota</taxon>
        <taxon>Metazoa</taxon>
        <taxon>Chordata</taxon>
        <taxon>Craniata</taxon>
        <taxon>Vertebrata</taxon>
        <taxon>Euteleostomi</taxon>
        <taxon>Actinopterygii</taxon>
        <taxon>Neopterygii</taxon>
        <taxon>Teleostei</taxon>
        <taxon>Clupei</taxon>
        <taxon>Clupeiformes</taxon>
        <taxon>Denticipitoidei</taxon>
        <taxon>Denticipitidae</taxon>
        <taxon>Denticeps</taxon>
    </lineage>
</organism>
<reference evidence="4" key="3">
    <citation type="submission" date="2025-09" db="UniProtKB">
        <authorList>
            <consortium name="Ensembl"/>
        </authorList>
    </citation>
    <scope>IDENTIFICATION</scope>
</reference>
<evidence type="ECO:0000256" key="1">
    <source>
        <dbReference type="ARBA" id="ARBA00008686"/>
    </source>
</evidence>
<feature type="compositionally biased region" description="Basic and acidic residues" evidence="3">
    <location>
        <begin position="130"/>
        <end position="153"/>
    </location>
</feature>
<dbReference type="Ensembl" id="ENSDCDT00010023279.1">
    <property type="protein sequence ID" value="ENSDCDP00010021236.1"/>
    <property type="gene ID" value="ENSDCDG00010010372.1"/>
</dbReference>